<dbReference type="Proteomes" id="UP000292957">
    <property type="component" value="Unassembled WGS sequence"/>
</dbReference>
<dbReference type="AlphaFoldDB" id="A0A4Q9M7F4"/>
<accession>A0A4Q9M7F4</accession>
<dbReference type="EMBL" id="ML143521">
    <property type="protein sequence ID" value="TBU22950.1"/>
    <property type="molecule type" value="Genomic_DNA"/>
</dbReference>
<reference evidence="1" key="1">
    <citation type="submission" date="2019-01" db="EMBL/GenBank/DDBJ databases">
        <title>Draft genome sequences of three monokaryotic isolates of the white-rot basidiomycete fungus Dichomitus squalens.</title>
        <authorList>
            <consortium name="DOE Joint Genome Institute"/>
            <person name="Lopez S.C."/>
            <person name="Andreopoulos B."/>
            <person name="Pangilinan J."/>
            <person name="Lipzen A."/>
            <person name="Riley R."/>
            <person name="Ahrendt S."/>
            <person name="Ng V."/>
            <person name="Barry K."/>
            <person name="Daum C."/>
            <person name="Grigoriev I.V."/>
            <person name="Hilden K.S."/>
            <person name="Makela M.R."/>
            <person name="de Vries R.P."/>
        </authorList>
    </citation>
    <scope>NUCLEOTIDE SEQUENCE [LARGE SCALE GENOMIC DNA]</scope>
    <source>
        <strain evidence="1">OM18370.1</strain>
    </source>
</reference>
<sequence>MCLFCRQSQGLYPPSDFLSVFAHHPHFVPAVYIPPYKHPIQGKVFKEKYDQIITACLSQILLCHFLLLTLFQAHTEMQAHIPAASFSTRLTSLSRPGHPSSTTSGVAAAVLARGPALAIGSPVTAQDGKLLAGAITLPLSKFASVHVLLPTPEYKNFVPRIPDLLPHLLKGLKPLGTLHLLDFGAS</sequence>
<name>A0A4Q9M7F4_9APHY</name>
<evidence type="ECO:0000313" key="1">
    <source>
        <dbReference type="EMBL" id="TBU22950.1"/>
    </source>
</evidence>
<proteinExistence type="predicted"/>
<organism evidence="1">
    <name type="scientific">Dichomitus squalens</name>
    <dbReference type="NCBI Taxonomy" id="114155"/>
    <lineage>
        <taxon>Eukaryota</taxon>
        <taxon>Fungi</taxon>
        <taxon>Dikarya</taxon>
        <taxon>Basidiomycota</taxon>
        <taxon>Agaricomycotina</taxon>
        <taxon>Agaricomycetes</taxon>
        <taxon>Polyporales</taxon>
        <taxon>Polyporaceae</taxon>
        <taxon>Dichomitus</taxon>
    </lineage>
</organism>
<protein>
    <submittedName>
        <fullName evidence="1">Uncharacterized protein</fullName>
    </submittedName>
</protein>
<gene>
    <name evidence="1" type="ORF">BD311DRAFT_811121</name>
</gene>